<accession>A0A537KCQ5</accession>
<dbReference type="Pfam" id="PF00903">
    <property type="entry name" value="Glyoxalase"/>
    <property type="match status" value="1"/>
</dbReference>
<proteinExistence type="predicted"/>
<feature type="domain" description="VOC" evidence="1">
    <location>
        <begin position="9"/>
        <end position="118"/>
    </location>
</feature>
<dbReference type="CDD" id="cd07247">
    <property type="entry name" value="SgaA_N_like"/>
    <property type="match status" value="1"/>
</dbReference>
<name>A0A537KCQ5_9BACT</name>
<organism evidence="2 3">
    <name type="scientific">Candidatus Segetimicrobium genomatis</name>
    <dbReference type="NCBI Taxonomy" id="2569760"/>
    <lineage>
        <taxon>Bacteria</taxon>
        <taxon>Bacillati</taxon>
        <taxon>Candidatus Sysuimicrobiota</taxon>
        <taxon>Candidatus Sysuimicrobiia</taxon>
        <taxon>Candidatus Sysuimicrobiales</taxon>
        <taxon>Candidatus Segetimicrobiaceae</taxon>
        <taxon>Candidatus Segetimicrobium</taxon>
    </lineage>
</organism>
<reference evidence="2 3" key="1">
    <citation type="journal article" date="2019" name="Nat. Microbiol.">
        <title>Mediterranean grassland soil C-N compound turnover is dependent on rainfall and depth, and is mediated by genomically divergent microorganisms.</title>
        <authorList>
            <person name="Diamond S."/>
            <person name="Andeer P.F."/>
            <person name="Li Z."/>
            <person name="Crits-Christoph A."/>
            <person name="Burstein D."/>
            <person name="Anantharaman K."/>
            <person name="Lane K.R."/>
            <person name="Thomas B.C."/>
            <person name="Pan C."/>
            <person name="Northen T.R."/>
            <person name="Banfield J.F."/>
        </authorList>
    </citation>
    <scope>NUCLEOTIDE SEQUENCE [LARGE SCALE GENOMIC DNA]</scope>
    <source>
        <strain evidence="2">NP_3</strain>
    </source>
</reference>
<protein>
    <submittedName>
        <fullName evidence="2">VOC family protein</fullName>
    </submittedName>
</protein>
<dbReference type="InterPro" id="IPR004360">
    <property type="entry name" value="Glyas_Fos-R_dOase_dom"/>
</dbReference>
<dbReference type="Proteomes" id="UP000318509">
    <property type="component" value="Unassembled WGS sequence"/>
</dbReference>
<dbReference type="InterPro" id="IPR029068">
    <property type="entry name" value="Glyas_Bleomycin-R_OHBP_Dase"/>
</dbReference>
<dbReference type="SUPFAM" id="SSF54593">
    <property type="entry name" value="Glyoxalase/Bleomycin resistance protein/Dihydroxybiphenyl dioxygenase"/>
    <property type="match status" value="1"/>
</dbReference>
<dbReference type="InterPro" id="IPR037523">
    <property type="entry name" value="VOC_core"/>
</dbReference>
<evidence type="ECO:0000313" key="3">
    <source>
        <dbReference type="Proteomes" id="UP000318509"/>
    </source>
</evidence>
<evidence type="ECO:0000259" key="1">
    <source>
        <dbReference type="PROSITE" id="PS51819"/>
    </source>
</evidence>
<sequence length="124" mass="13072">MAPTLANGKICYLELPAADVAESAAFYRDVFGWSMRKRGDGATAFDDTTGEVSGAFVTGRKAAAPGLLFYIMVDSVEAACKGVEKHGGSIVQPIGTDRPEITARFRDPGGNIIGLYQQPSGATR</sequence>
<gene>
    <name evidence="2" type="ORF">E6H00_01065</name>
</gene>
<dbReference type="EMBL" id="VBAK01000022">
    <property type="protein sequence ID" value="TMI93549.1"/>
    <property type="molecule type" value="Genomic_DNA"/>
</dbReference>
<comment type="caution">
    <text evidence="2">The sequence shown here is derived from an EMBL/GenBank/DDBJ whole genome shotgun (WGS) entry which is preliminary data.</text>
</comment>
<dbReference type="AlphaFoldDB" id="A0A537KCQ5"/>
<dbReference type="Gene3D" id="3.10.180.10">
    <property type="entry name" value="2,3-Dihydroxybiphenyl 1,2-Dioxygenase, domain 1"/>
    <property type="match status" value="1"/>
</dbReference>
<evidence type="ECO:0000313" key="2">
    <source>
        <dbReference type="EMBL" id="TMI93549.1"/>
    </source>
</evidence>
<dbReference type="PROSITE" id="PS51819">
    <property type="entry name" value="VOC"/>
    <property type="match status" value="1"/>
</dbReference>
<dbReference type="InterPro" id="IPR052164">
    <property type="entry name" value="Anthracycline_SecMetBiosynth"/>
</dbReference>
<dbReference type="PANTHER" id="PTHR33993">
    <property type="entry name" value="GLYOXALASE-RELATED"/>
    <property type="match status" value="1"/>
</dbReference>
<dbReference type="PANTHER" id="PTHR33993:SF2">
    <property type="entry name" value="VOC DOMAIN-CONTAINING PROTEIN"/>
    <property type="match status" value="1"/>
</dbReference>